<organism evidence="3">
    <name type="scientific">Caenorhabditis brenneri</name>
    <name type="common">Nematode worm</name>
    <dbReference type="NCBI Taxonomy" id="135651"/>
    <lineage>
        <taxon>Eukaryota</taxon>
        <taxon>Metazoa</taxon>
        <taxon>Ecdysozoa</taxon>
        <taxon>Nematoda</taxon>
        <taxon>Chromadorea</taxon>
        <taxon>Rhabditida</taxon>
        <taxon>Rhabditina</taxon>
        <taxon>Rhabditomorpha</taxon>
        <taxon>Rhabditoidea</taxon>
        <taxon>Rhabditidae</taxon>
        <taxon>Peloderinae</taxon>
        <taxon>Caenorhabditis</taxon>
    </lineage>
</organism>
<dbReference type="eggNOG" id="KOG0374">
    <property type="taxonomic scope" value="Eukaryota"/>
</dbReference>
<dbReference type="AlphaFoldDB" id="G0NVI2"/>
<evidence type="ECO:0000256" key="1">
    <source>
        <dbReference type="SAM" id="Phobius"/>
    </source>
</evidence>
<evidence type="ECO:0000313" key="2">
    <source>
        <dbReference type="EMBL" id="EGT38351.1"/>
    </source>
</evidence>
<protein>
    <submittedName>
        <fullName evidence="2">Uncharacterized protein</fullName>
    </submittedName>
</protein>
<name>G0NVI2_CAEBE</name>
<gene>
    <name evidence="2" type="ORF">CAEBREN_24640</name>
</gene>
<dbReference type="EMBL" id="GL379956">
    <property type="protein sequence ID" value="EGT38351.1"/>
    <property type="molecule type" value="Genomic_DNA"/>
</dbReference>
<dbReference type="InParanoid" id="G0NVI2"/>
<dbReference type="Proteomes" id="UP000008068">
    <property type="component" value="Unassembled WGS sequence"/>
</dbReference>
<dbReference type="STRING" id="135651.G0NVI2"/>
<sequence length="793" mass="89893">MGKFKRKRYFLEDNTGRNGIDGVYNQCQNIGISEMKQMAEKAERHRRGCSPIYKECPGDDGCGIPSSILAVMKTVDSYQVHFPIILAAKKALEKSGTELLAQFMIRLDEINGKIRDNLVSKLVKDLRLIKDRVTEASLKNLENSSKKLEELNNLLKTVPPLLEEIETKVFLDLKSKLQAMLPMKSIAQTLYAQKPSVKSLNTWLVSAARSYGEIVSSVNAVNIQSIVEQLDLLNTVAPRANRVKHLTAGFIIGFDDLKNTITLDQNIWLKKLLNSGGNLNAVSSLLKLTNTLSEQIESLSPSFEKLKSFERTHLINLKHFLTENPDAMSKLHTLISDYLIYFGLDYQSPYGADVQVAIDWADQKSIGNLEGLKASIEKLVTDQKKSLDLVFGFINDAGSIIGNAPDTSLVDNIILGLNDFPTKLEDSGIKKFGEWLKSGNVTEVVTSTKNWIDDSRFLETITNLQQHVDIKKIEELAPLAKNIALLKTGNMDVKSTIEVTASISSLIEEWSKLKPSFSSKYKRAIELDSKDAQKVSKNIGGISSINLDPKKTVKRRNVGDQSKNSNSGKKIVMRNAENILKNLGDIVQIFRQLGDLSDMYMYYNGMITRKYVIDIAIDKLEDEDDKKYLKTFWNDENIKKLRWNIKTHINVADEVKKYRGGVQFISDLKTIFEKASEVEEILFDFKSLARILRGKVSDEEIGSDLEHLQDFHVEFHHYSILRVRDLINGLQEFVDSNFGIRRRPPPPPPETTTKYYYPDRKAEMEYINNLLMCWAIIMGIIFVCIFYCRSLVD</sequence>
<accession>G0NVI2</accession>
<evidence type="ECO:0000313" key="3">
    <source>
        <dbReference type="Proteomes" id="UP000008068"/>
    </source>
</evidence>
<keyword evidence="1" id="KW-0812">Transmembrane</keyword>
<keyword evidence="3" id="KW-1185">Reference proteome</keyword>
<feature type="transmembrane region" description="Helical" evidence="1">
    <location>
        <begin position="770"/>
        <end position="792"/>
    </location>
</feature>
<proteinExistence type="predicted"/>
<keyword evidence="1" id="KW-1133">Transmembrane helix</keyword>
<reference evidence="3" key="1">
    <citation type="submission" date="2011-07" db="EMBL/GenBank/DDBJ databases">
        <authorList>
            <consortium name="Caenorhabditis brenneri Sequencing and Analysis Consortium"/>
            <person name="Wilson R.K."/>
        </authorList>
    </citation>
    <scope>NUCLEOTIDE SEQUENCE [LARGE SCALE GENOMIC DNA]</scope>
    <source>
        <strain evidence="3">PB2801</strain>
    </source>
</reference>
<dbReference type="OrthoDB" id="5907639at2759"/>
<keyword evidence="1" id="KW-0472">Membrane</keyword>
<dbReference type="HOGENOM" id="CLU_354207_0_0_1"/>